<evidence type="ECO:0000256" key="1">
    <source>
        <dbReference type="ARBA" id="ARBA00023175"/>
    </source>
</evidence>
<dbReference type="InterPro" id="IPR045133">
    <property type="entry name" value="IRE1/2-like"/>
</dbReference>
<accession>A0ABR2RHE3</accession>
<feature type="domain" description="Protein kinase" evidence="3">
    <location>
        <begin position="1"/>
        <end position="172"/>
    </location>
</feature>
<feature type="domain" description="Kinesin motor" evidence="4">
    <location>
        <begin position="4"/>
        <end position="66"/>
    </location>
</feature>
<dbReference type="SUPFAM" id="SSF56112">
    <property type="entry name" value="Protein kinase-like (PK-like)"/>
    <property type="match status" value="1"/>
</dbReference>
<dbReference type="PANTHER" id="PTHR13954">
    <property type="entry name" value="IRE1-RELATED"/>
    <property type="match status" value="1"/>
</dbReference>
<evidence type="ECO:0000259" key="4">
    <source>
        <dbReference type="PROSITE" id="PS50067"/>
    </source>
</evidence>
<comment type="caution">
    <text evidence="2">Lacks conserved residue(s) required for the propagation of feature annotation.</text>
</comment>
<dbReference type="Pfam" id="PF16796">
    <property type="entry name" value="Microtub_bd"/>
    <property type="match status" value="1"/>
</dbReference>
<evidence type="ECO:0000313" key="5">
    <source>
        <dbReference type="EMBL" id="KAK9012359.1"/>
    </source>
</evidence>
<organism evidence="5 6">
    <name type="scientific">Hibiscus sabdariffa</name>
    <name type="common">roselle</name>
    <dbReference type="NCBI Taxonomy" id="183260"/>
    <lineage>
        <taxon>Eukaryota</taxon>
        <taxon>Viridiplantae</taxon>
        <taxon>Streptophyta</taxon>
        <taxon>Embryophyta</taxon>
        <taxon>Tracheophyta</taxon>
        <taxon>Spermatophyta</taxon>
        <taxon>Magnoliopsida</taxon>
        <taxon>eudicotyledons</taxon>
        <taxon>Gunneridae</taxon>
        <taxon>Pentapetalae</taxon>
        <taxon>rosids</taxon>
        <taxon>malvids</taxon>
        <taxon>Malvales</taxon>
        <taxon>Malvaceae</taxon>
        <taxon>Malvoideae</taxon>
        <taxon>Hibiscus</taxon>
    </lineage>
</organism>
<sequence>MKGKIRVFCRVRPLNEKEVVEKERRVLTGLDEFTVEHPWKDDKAKQHMYDRVFEDNATQEDVFEDTSYYISFNLSVQGCGSSGWQAPEQLLHGRRTRAVDLFSLGCVLFFCITRGRHPFVNHLERDINVVNYHVNLFLVEHIPEAEDLISRLLNPEPELRPNSLEVLQHPLFWSCEKRPSFLQETSDRVELEDRMADSAS</sequence>
<reference evidence="5 6" key="1">
    <citation type="journal article" date="2024" name="G3 (Bethesda)">
        <title>Genome assembly of Hibiscus sabdariffa L. provides insights into metabolisms of medicinal natural products.</title>
        <authorList>
            <person name="Kim T."/>
        </authorList>
    </citation>
    <scope>NUCLEOTIDE SEQUENCE [LARGE SCALE GENOMIC DNA]</scope>
    <source>
        <strain evidence="5">TK-2024</strain>
        <tissue evidence="5">Old leaves</tissue>
    </source>
</reference>
<dbReference type="SUPFAM" id="SSF52540">
    <property type="entry name" value="P-loop containing nucleoside triphosphate hydrolases"/>
    <property type="match status" value="1"/>
</dbReference>
<protein>
    <recommendedName>
        <fullName evidence="7">Protein kinase domain-containing protein</fullName>
    </recommendedName>
</protein>
<dbReference type="EMBL" id="JBBPBN010000022">
    <property type="protein sequence ID" value="KAK9012359.1"/>
    <property type="molecule type" value="Genomic_DNA"/>
</dbReference>
<evidence type="ECO:0000256" key="2">
    <source>
        <dbReference type="PROSITE-ProRule" id="PRU00283"/>
    </source>
</evidence>
<evidence type="ECO:0008006" key="7">
    <source>
        <dbReference type="Google" id="ProtNLM"/>
    </source>
</evidence>
<dbReference type="Pfam" id="PF00069">
    <property type="entry name" value="Pkinase"/>
    <property type="match status" value="1"/>
</dbReference>
<name>A0ABR2RHE3_9ROSI</name>
<dbReference type="InterPro" id="IPR011009">
    <property type="entry name" value="Kinase-like_dom_sf"/>
</dbReference>
<dbReference type="InterPro" id="IPR036961">
    <property type="entry name" value="Kinesin_motor_dom_sf"/>
</dbReference>
<keyword evidence="1" id="KW-0505">Motor protein</keyword>
<proteinExistence type="inferred from homology"/>
<dbReference type="PANTHER" id="PTHR13954:SF6">
    <property type="entry name" value="NON-SPECIFIC SERINE_THREONINE PROTEIN KINASE"/>
    <property type="match status" value="1"/>
</dbReference>
<dbReference type="InterPro" id="IPR031852">
    <property type="entry name" value="Vik1/Cik1_MT-bd"/>
</dbReference>
<dbReference type="Gene3D" id="1.10.510.10">
    <property type="entry name" value="Transferase(Phosphotransferase) domain 1"/>
    <property type="match status" value="1"/>
</dbReference>
<dbReference type="Proteomes" id="UP001396334">
    <property type="component" value="Unassembled WGS sequence"/>
</dbReference>
<dbReference type="InterPro" id="IPR027417">
    <property type="entry name" value="P-loop_NTPase"/>
</dbReference>
<dbReference type="PROSITE" id="PS50011">
    <property type="entry name" value="PROTEIN_KINASE_DOM"/>
    <property type="match status" value="1"/>
</dbReference>
<evidence type="ECO:0000313" key="6">
    <source>
        <dbReference type="Proteomes" id="UP001396334"/>
    </source>
</evidence>
<evidence type="ECO:0000259" key="3">
    <source>
        <dbReference type="PROSITE" id="PS50011"/>
    </source>
</evidence>
<gene>
    <name evidence="5" type="ORF">V6N11_040416</name>
</gene>
<dbReference type="PROSITE" id="PS50067">
    <property type="entry name" value="KINESIN_MOTOR_2"/>
    <property type="match status" value="1"/>
</dbReference>
<comment type="caution">
    <text evidence="5">The sequence shown here is derived from an EMBL/GenBank/DDBJ whole genome shotgun (WGS) entry which is preliminary data.</text>
</comment>
<comment type="similarity">
    <text evidence="2">Belongs to the TRAFAC class myosin-kinesin ATPase superfamily. Kinesin family.</text>
</comment>
<dbReference type="InterPro" id="IPR000719">
    <property type="entry name" value="Prot_kinase_dom"/>
</dbReference>
<dbReference type="Gene3D" id="3.40.850.10">
    <property type="entry name" value="Kinesin motor domain"/>
    <property type="match status" value="1"/>
</dbReference>
<dbReference type="SMART" id="SM00220">
    <property type="entry name" value="S_TKc"/>
    <property type="match status" value="1"/>
</dbReference>
<keyword evidence="6" id="KW-1185">Reference proteome</keyword>
<dbReference type="InterPro" id="IPR001752">
    <property type="entry name" value="Kinesin_motor_dom"/>
</dbReference>